<gene>
    <name evidence="6" type="ORF">LZG35_01840</name>
</gene>
<dbReference type="GO" id="GO:0022857">
    <property type="term" value="F:transmembrane transporter activity"/>
    <property type="evidence" value="ECO:0007669"/>
    <property type="project" value="InterPro"/>
</dbReference>
<proteinExistence type="predicted"/>
<reference evidence="6" key="1">
    <citation type="submission" date="2022-01" db="EMBL/GenBank/DDBJ databases">
        <authorList>
            <person name="Karlyshev A.V."/>
            <person name="Jaspars M."/>
        </authorList>
    </citation>
    <scope>NUCLEOTIDE SEQUENCE</scope>
    <source>
        <strain evidence="6">AGSA3-2</strain>
    </source>
</reference>
<comment type="caution">
    <text evidence="6">The sequence shown here is derived from an EMBL/GenBank/DDBJ whole genome shotgun (WGS) entry which is preliminary data.</text>
</comment>
<keyword evidence="1 4" id="KW-0812">Transmembrane</keyword>
<dbReference type="CDD" id="cd17324">
    <property type="entry name" value="MFS_NepI_like"/>
    <property type="match status" value="1"/>
</dbReference>
<feature type="transmembrane region" description="Helical" evidence="4">
    <location>
        <begin position="107"/>
        <end position="133"/>
    </location>
</feature>
<keyword evidence="2 4" id="KW-1133">Transmembrane helix</keyword>
<dbReference type="Gene3D" id="1.20.1250.20">
    <property type="entry name" value="MFS general substrate transporter like domains"/>
    <property type="match status" value="1"/>
</dbReference>
<feature type="domain" description="Major facilitator superfamily (MFS) profile" evidence="5">
    <location>
        <begin position="14"/>
        <end position="396"/>
    </location>
</feature>
<keyword evidence="7" id="KW-1185">Reference proteome</keyword>
<dbReference type="InterPro" id="IPR036259">
    <property type="entry name" value="MFS_trans_sf"/>
</dbReference>
<sequence>MNTDRQHDTAPGLNPMLLMLMTVTTGLAVASNYYAQPLLHTIADELSLSYSRAGIIVTAAQAGYAAGLLLLVPLGDMFERRRLIVTMITLAAGGLLISANASTLTMLLVGTAITGAFTVVAQVLVPFAATLAAPAVRGKVVGTVMSGLLLGILLARTVAGALSTVGDWRTVYWVASALMFLNALALWRLLPTHRQSAGLSYGRLLLSIGQLFARYRLYRARSALGFLTFAMFSVFWTSAAFLLSSEPWHFSDATIGLFGLAGAVGALSARKAGSLADRGYARWTTLGGVLMLALSWVVMGFSEVSLIALIIGIVILDLAIQAVHISNMNVIYALDESARNRLNSGYMFVYFLGGAGGSLASAWVYQHYQWNGVVGLGLGLAAVACLLAWLTPAETSTSAS</sequence>
<protein>
    <submittedName>
        <fullName evidence="6">MFS transporter</fullName>
    </submittedName>
</protein>
<dbReference type="Proteomes" id="UP001107961">
    <property type="component" value="Unassembled WGS sequence"/>
</dbReference>
<keyword evidence="3 4" id="KW-0472">Membrane</keyword>
<dbReference type="Pfam" id="PF07690">
    <property type="entry name" value="MFS_1"/>
    <property type="match status" value="1"/>
</dbReference>
<feature type="transmembrane region" description="Helical" evidence="4">
    <location>
        <begin position="83"/>
        <end position="101"/>
    </location>
</feature>
<evidence type="ECO:0000313" key="7">
    <source>
        <dbReference type="Proteomes" id="UP001107961"/>
    </source>
</evidence>
<feature type="transmembrane region" description="Helical" evidence="4">
    <location>
        <begin position="304"/>
        <end position="325"/>
    </location>
</feature>
<evidence type="ECO:0000256" key="3">
    <source>
        <dbReference type="ARBA" id="ARBA00023136"/>
    </source>
</evidence>
<evidence type="ECO:0000256" key="1">
    <source>
        <dbReference type="ARBA" id="ARBA00022692"/>
    </source>
</evidence>
<evidence type="ECO:0000256" key="2">
    <source>
        <dbReference type="ARBA" id="ARBA00022989"/>
    </source>
</evidence>
<organism evidence="6 7">
    <name type="scientific">Alloalcanivorax xenomutans</name>
    <dbReference type="NCBI Taxonomy" id="1094342"/>
    <lineage>
        <taxon>Bacteria</taxon>
        <taxon>Pseudomonadati</taxon>
        <taxon>Pseudomonadota</taxon>
        <taxon>Gammaproteobacteria</taxon>
        <taxon>Oceanospirillales</taxon>
        <taxon>Alcanivoracaceae</taxon>
        <taxon>Alloalcanivorax</taxon>
    </lineage>
</organism>
<feature type="transmembrane region" description="Helical" evidence="4">
    <location>
        <begin position="140"/>
        <end position="159"/>
    </location>
</feature>
<evidence type="ECO:0000256" key="4">
    <source>
        <dbReference type="SAM" id="Phobius"/>
    </source>
</evidence>
<dbReference type="InterPro" id="IPR020846">
    <property type="entry name" value="MFS_dom"/>
</dbReference>
<dbReference type="PANTHER" id="PTHR42910">
    <property type="entry name" value="TRANSPORTER SCO4007-RELATED"/>
    <property type="match status" value="1"/>
</dbReference>
<dbReference type="EMBL" id="JAJVKT010000002">
    <property type="protein sequence ID" value="MCE7507361.1"/>
    <property type="molecule type" value="Genomic_DNA"/>
</dbReference>
<accession>A0A9Q3ZDA1</accession>
<dbReference type="PANTHER" id="PTHR42910:SF1">
    <property type="entry name" value="MAJOR FACILITATOR SUPERFAMILY (MFS) PROFILE DOMAIN-CONTAINING PROTEIN"/>
    <property type="match status" value="1"/>
</dbReference>
<dbReference type="InterPro" id="IPR011701">
    <property type="entry name" value="MFS"/>
</dbReference>
<feature type="transmembrane region" description="Helical" evidence="4">
    <location>
        <begin position="280"/>
        <end position="298"/>
    </location>
</feature>
<feature type="transmembrane region" description="Helical" evidence="4">
    <location>
        <begin position="248"/>
        <end position="268"/>
    </location>
</feature>
<evidence type="ECO:0000313" key="6">
    <source>
        <dbReference type="EMBL" id="MCE7507361.1"/>
    </source>
</evidence>
<dbReference type="AlphaFoldDB" id="A0A9Q3ZDA1"/>
<dbReference type="SUPFAM" id="SSF103473">
    <property type="entry name" value="MFS general substrate transporter"/>
    <property type="match status" value="1"/>
</dbReference>
<name>A0A9Q3ZDA1_9GAMM</name>
<feature type="transmembrane region" description="Helical" evidence="4">
    <location>
        <begin position="171"/>
        <end position="190"/>
    </location>
</feature>
<feature type="transmembrane region" description="Helical" evidence="4">
    <location>
        <begin position="370"/>
        <end position="390"/>
    </location>
</feature>
<evidence type="ECO:0000259" key="5">
    <source>
        <dbReference type="PROSITE" id="PS50850"/>
    </source>
</evidence>
<dbReference type="GeneID" id="94684809"/>
<feature type="transmembrane region" description="Helical" evidence="4">
    <location>
        <begin position="223"/>
        <end position="242"/>
    </location>
</feature>
<feature type="transmembrane region" description="Helical" evidence="4">
    <location>
        <begin position="53"/>
        <end position="71"/>
    </location>
</feature>
<feature type="transmembrane region" description="Helical" evidence="4">
    <location>
        <begin position="346"/>
        <end position="364"/>
    </location>
</feature>
<dbReference type="PROSITE" id="PS50850">
    <property type="entry name" value="MFS"/>
    <property type="match status" value="1"/>
</dbReference>
<feature type="transmembrane region" description="Helical" evidence="4">
    <location>
        <begin position="12"/>
        <end position="33"/>
    </location>
</feature>
<dbReference type="RefSeq" id="WP_026948822.1">
    <property type="nucleotide sequence ID" value="NZ_CP136538.1"/>
</dbReference>